<dbReference type="Proteomes" id="UP001220478">
    <property type="component" value="Chromosome"/>
</dbReference>
<evidence type="ECO:0000313" key="1">
    <source>
        <dbReference type="EMBL" id="WEG35996.1"/>
    </source>
</evidence>
<dbReference type="RefSeq" id="WP_315572021.1">
    <property type="nucleotide sequence ID" value="NZ_CP118868.1"/>
</dbReference>
<evidence type="ECO:0008006" key="3">
    <source>
        <dbReference type="Google" id="ProtNLM"/>
    </source>
</evidence>
<dbReference type="EMBL" id="CP118868">
    <property type="protein sequence ID" value="WEG35996.1"/>
    <property type="molecule type" value="Genomic_DNA"/>
</dbReference>
<keyword evidence="2" id="KW-1185">Reference proteome</keyword>
<accession>A0ABY8C5L7</accession>
<gene>
    <name evidence="1" type="ORF">PYS61_02165</name>
</gene>
<evidence type="ECO:0000313" key="2">
    <source>
        <dbReference type="Proteomes" id="UP001220478"/>
    </source>
</evidence>
<reference evidence="1 2" key="1">
    <citation type="submission" date="2023-02" db="EMBL/GenBank/DDBJ databases">
        <title>Novel Oscillospiraceae bacterial genomes.</title>
        <authorList>
            <person name="Srinivasan S."/>
            <person name="Austin M.N."/>
            <person name="Fiedler T.L."/>
            <person name="Strenk S.M."/>
            <person name="Agnew K.J."/>
            <person name="Nagana Gowda G.A."/>
            <person name="Raftery D."/>
            <person name="Beamer M.A."/>
            <person name="Achilles S.L."/>
            <person name="Wiesenfeld H.C."/>
            <person name="Fredricks D.N."/>
            <person name="Hillier S.L."/>
        </authorList>
    </citation>
    <scope>NUCLEOTIDE SEQUENCE [LARGE SCALE GENOMIC DNA]</scope>
    <source>
        <strain evidence="1 2">CHIC02 1186E3-8</strain>
    </source>
</reference>
<sequence length="187" mass="21164">MKKMMPLLILFFVLLCLAFYVTYDNARTDNAYKQSWELDSKYPKIEIYGTEQPVNLEIVNTDNTKTKLTISGNISKTAIKSIQLTKLSNSYLYVPLSKHGFRLYTASFGKDTLTAKLELAKDVKKYDVFLDTIVGEINVTVPKSFDGKYKVMLSSGAEIKEIPETNEKSDSTIKIDAYSDVTIRKGE</sequence>
<organism evidence="1 2">
    <name type="scientific">Amygdalobacter indicium</name>
    <dbReference type="NCBI Taxonomy" id="3029272"/>
    <lineage>
        <taxon>Bacteria</taxon>
        <taxon>Bacillati</taxon>
        <taxon>Bacillota</taxon>
        <taxon>Clostridia</taxon>
        <taxon>Eubacteriales</taxon>
        <taxon>Oscillospiraceae</taxon>
        <taxon>Amygdalobacter</taxon>
    </lineage>
</organism>
<protein>
    <recommendedName>
        <fullName evidence="3">Adhesin domain-containing protein</fullName>
    </recommendedName>
</protein>
<name>A0ABY8C5L7_9FIRM</name>
<proteinExistence type="predicted"/>